<evidence type="ECO:0000256" key="4">
    <source>
        <dbReference type="PROSITE-ProRule" id="PRU01091"/>
    </source>
</evidence>
<dbReference type="PROSITE" id="PS51755">
    <property type="entry name" value="OMPR_PHOB"/>
    <property type="match status" value="1"/>
</dbReference>
<keyword evidence="1" id="KW-0805">Transcription regulation</keyword>
<keyword evidence="3" id="KW-0804">Transcription</keyword>
<feature type="domain" description="OmpR/PhoB-type" evidence="5">
    <location>
        <begin position="118"/>
        <end position="225"/>
    </location>
</feature>
<reference evidence="7 9" key="1">
    <citation type="submission" date="2014-12" db="EMBL/GenBank/DDBJ databases">
        <title>Draft genome sequences of 29 type strains of Enterococci.</title>
        <authorList>
            <person name="Zhong Z."/>
            <person name="Sun Z."/>
            <person name="Liu W."/>
            <person name="Zhang W."/>
            <person name="Zhang H."/>
        </authorList>
    </citation>
    <scope>NUCLEOTIDE SEQUENCE [LARGE SCALE GENOMIC DNA]</scope>
    <source>
        <strain evidence="7 9">DSM 22801</strain>
    </source>
</reference>
<protein>
    <recommendedName>
        <fullName evidence="5">OmpR/PhoB-type domain-containing protein</fullName>
    </recommendedName>
</protein>
<evidence type="ECO:0000313" key="6">
    <source>
        <dbReference type="EMBL" id="ALS02536.1"/>
    </source>
</evidence>
<organism evidence="7 9">
    <name type="scientific">Enterococcus silesiacus</name>
    <dbReference type="NCBI Taxonomy" id="332949"/>
    <lineage>
        <taxon>Bacteria</taxon>
        <taxon>Bacillati</taxon>
        <taxon>Bacillota</taxon>
        <taxon>Bacilli</taxon>
        <taxon>Lactobacillales</taxon>
        <taxon>Enterococcaceae</taxon>
        <taxon>Enterococcus</taxon>
    </lineage>
</organism>
<name>A0A0S3KE42_9ENTE</name>
<dbReference type="InterPro" id="IPR016032">
    <property type="entry name" value="Sig_transdc_resp-reg_C-effctor"/>
</dbReference>
<sequence length="227" mass="25965">MKIGLIDSEKKISQSAFTYQAFTYILDSKEVVKEGDLTDIDALIICKNQSFDVGKICEWVMKAKRYRNIPIWIIMSEEQLEEKYIYLQLGVCGIFVTDHIAEEIYLSIGNSLNTINVQPQTELGEKPFIQLNPLMLSLTVGEKSVSLTKLEYSLLAILYENKENVCTYELLSETFLMKLPNMSHEQRQGRVANIICKIRAKLALVDKKMSHLIKTVRSVGYMLILAE</sequence>
<dbReference type="Pfam" id="PF00486">
    <property type="entry name" value="Trans_reg_C"/>
    <property type="match status" value="1"/>
</dbReference>
<dbReference type="Gene3D" id="1.10.10.10">
    <property type="entry name" value="Winged helix-like DNA-binding domain superfamily/Winged helix DNA-binding domain"/>
    <property type="match status" value="1"/>
</dbReference>
<dbReference type="OrthoDB" id="2180204at2"/>
<dbReference type="GO" id="GO:0003677">
    <property type="term" value="F:DNA binding"/>
    <property type="evidence" value="ECO:0007669"/>
    <property type="project" value="UniProtKB-UniRule"/>
</dbReference>
<dbReference type="SUPFAM" id="SSF46894">
    <property type="entry name" value="C-terminal effector domain of the bipartite response regulators"/>
    <property type="match status" value="1"/>
</dbReference>
<dbReference type="EMBL" id="JXLC01000001">
    <property type="protein sequence ID" value="OJG93548.1"/>
    <property type="molecule type" value="Genomic_DNA"/>
</dbReference>
<feature type="DNA-binding region" description="OmpR/PhoB-type" evidence="4">
    <location>
        <begin position="118"/>
        <end position="225"/>
    </location>
</feature>
<dbReference type="RefSeq" id="WP_071876143.1">
    <property type="nucleotide sequence ID" value="NZ_JXLC01000001.1"/>
</dbReference>
<evidence type="ECO:0000313" key="7">
    <source>
        <dbReference type="EMBL" id="OJG93548.1"/>
    </source>
</evidence>
<gene>
    <name evidence="6" type="ORF">ATZ33_14460</name>
    <name evidence="7" type="ORF">RV15_GL000150</name>
</gene>
<evidence type="ECO:0000313" key="8">
    <source>
        <dbReference type="Proteomes" id="UP000065511"/>
    </source>
</evidence>
<evidence type="ECO:0000259" key="5">
    <source>
        <dbReference type="PROSITE" id="PS51755"/>
    </source>
</evidence>
<reference evidence="6 8" key="2">
    <citation type="submission" date="2015-12" db="EMBL/GenBank/DDBJ databases">
        <authorList>
            <person name="Lauer A."/>
            <person name="Humrighouse B."/>
            <person name="Loparev V."/>
            <person name="Shewmaker P.L."/>
            <person name="Whitney A.M."/>
            <person name="McLaughlin R.W."/>
        </authorList>
    </citation>
    <scope>NUCLEOTIDE SEQUENCE [LARGE SCALE GENOMIC DNA]</scope>
    <source>
        <strain evidence="6 8">LMG 23085</strain>
    </source>
</reference>
<evidence type="ECO:0000256" key="1">
    <source>
        <dbReference type="ARBA" id="ARBA00023015"/>
    </source>
</evidence>
<dbReference type="InterPro" id="IPR036388">
    <property type="entry name" value="WH-like_DNA-bd_sf"/>
</dbReference>
<dbReference type="GO" id="GO:0006355">
    <property type="term" value="P:regulation of DNA-templated transcription"/>
    <property type="evidence" value="ECO:0007669"/>
    <property type="project" value="InterPro"/>
</dbReference>
<dbReference type="EMBL" id="CP013614">
    <property type="protein sequence ID" value="ALS02536.1"/>
    <property type="molecule type" value="Genomic_DNA"/>
</dbReference>
<dbReference type="GO" id="GO:0000160">
    <property type="term" value="P:phosphorelay signal transduction system"/>
    <property type="evidence" value="ECO:0007669"/>
    <property type="project" value="InterPro"/>
</dbReference>
<dbReference type="SMART" id="SM00862">
    <property type="entry name" value="Trans_reg_C"/>
    <property type="match status" value="1"/>
</dbReference>
<keyword evidence="8" id="KW-1185">Reference proteome</keyword>
<dbReference type="AlphaFoldDB" id="A0A0S3KE42"/>
<dbReference type="Proteomes" id="UP000065511">
    <property type="component" value="Chromosome"/>
</dbReference>
<dbReference type="KEGG" id="ess:ATZ33_14460"/>
<proteinExistence type="predicted"/>
<dbReference type="InterPro" id="IPR001867">
    <property type="entry name" value="OmpR/PhoB-type_DNA-bd"/>
</dbReference>
<evidence type="ECO:0000256" key="3">
    <source>
        <dbReference type="ARBA" id="ARBA00023163"/>
    </source>
</evidence>
<keyword evidence="2 4" id="KW-0238">DNA-binding</keyword>
<dbReference type="Proteomes" id="UP000183039">
    <property type="component" value="Unassembled WGS sequence"/>
</dbReference>
<dbReference type="CDD" id="cd00383">
    <property type="entry name" value="trans_reg_C"/>
    <property type="match status" value="1"/>
</dbReference>
<evidence type="ECO:0000256" key="2">
    <source>
        <dbReference type="ARBA" id="ARBA00023125"/>
    </source>
</evidence>
<accession>A0A0S3KE42</accession>
<evidence type="ECO:0000313" key="9">
    <source>
        <dbReference type="Proteomes" id="UP000183039"/>
    </source>
</evidence>